<comment type="caution">
    <text evidence="1">The sequence shown here is derived from an EMBL/GenBank/DDBJ whole genome shotgun (WGS) entry which is preliminary data.</text>
</comment>
<sequence length="131" mass="14753">MLHEGCPDVKADPIYEDTDDQASCGCAQQFVTQECKKAVFSDLDCSQRYYPMIVLTKGLAVYGVSPYSIFPGERTESRRTSQDTTELVDEAPLRSKDSSCGASILHARVLQERQHVRVNDTIRQNDNTYEI</sequence>
<evidence type="ECO:0000313" key="2">
    <source>
        <dbReference type="Proteomes" id="UP001147746"/>
    </source>
</evidence>
<keyword evidence="2" id="KW-1185">Reference proteome</keyword>
<organism evidence="1 2">
    <name type="scientific">Penicillium atrosanguineum</name>
    <dbReference type="NCBI Taxonomy" id="1132637"/>
    <lineage>
        <taxon>Eukaryota</taxon>
        <taxon>Fungi</taxon>
        <taxon>Dikarya</taxon>
        <taxon>Ascomycota</taxon>
        <taxon>Pezizomycotina</taxon>
        <taxon>Eurotiomycetes</taxon>
        <taxon>Eurotiomycetidae</taxon>
        <taxon>Eurotiales</taxon>
        <taxon>Aspergillaceae</taxon>
        <taxon>Penicillium</taxon>
    </lineage>
</organism>
<reference evidence="1" key="1">
    <citation type="submission" date="2022-12" db="EMBL/GenBank/DDBJ databases">
        <authorList>
            <person name="Petersen C."/>
        </authorList>
    </citation>
    <scope>NUCLEOTIDE SEQUENCE</scope>
    <source>
        <strain evidence="1">IBT 21472</strain>
    </source>
</reference>
<accession>A0A9W9QGE0</accession>
<protein>
    <submittedName>
        <fullName evidence="1">Uncharacterized protein</fullName>
    </submittedName>
</protein>
<dbReference type="Proteomes" id="UP001147746">
    <property type="component" value="Unassembled WGS sequence"/>
</dbReference>
<gene>
    <name evidence="1" type="ORF">N7476_000300</name>
</gene>
<reference evidence="1" key="2">
    <citation type="journal article" date="2023" name="IMA Fungus">
        <title>Comparative genomic study of the Penicillium genus elucidates a diverse pangenome and 15 lateral gene transfer events.</title>
        <authorList>
            <person name="Petersen C."/>
            <person name="Sorensen T."/>
            <person name="Nielsen M.R."/>
            <person name="Sondergaard T.E."/>
            <person name="Sorensen J.L."/>
            <person name="Fitzpatrick D.A."/>
            <person name="Frisvad J.C."/>
            <person name="Nielsen K.L."/>
        </authorList>
    </citation>
    <scope>NUCLEOTIDE SEQUENCE</scope>
    <source>
        <strain evidence="1">IBT 21472</strain>
    </source>
</reference>
<evidence type="ECO:0000313" key="1">
    <source>
        <dbReference type="EMBL" id="KAJ5330517.1"/>
    </source>
</evidence>
<dbReference type="EMBL" id="JAPZBO010000001">
    <property type="protein sequence ID" value="KAJ5330517.1"/>
    <property type="molecule type" value="Genomic_DNA"/>
</dbReference>
<proteinExistence type="predicted"/>
<dbReference type="AlphaFoldDB" id="A0A9W9QGE0"/>
<name>A0A9W9QGE0_9EURO</name>